<dbReference type="InterPro" id="IPR007387">
    <property type="entry name" value="TRAP_DctQ"/>
</dbReference>
<protein>
    <recommendedName>
        <fullName evidence="11">Tripartite ATP-independent periplasmic transporters DctQ component domain-containing protein</fullName>
    </recommendedName>
</protein>
<dbReference type="InterPro" id="IPR055348">
    <property type="entry name" value="DctQ"/>
</dbReference>
<dbReference type="PANTHER" id="PTHR35011">
    <property type="entry name" value="2,3-DIKETO-L-GULONATE TRAP TRANSPORTER SMALL PERMEASE PROTEIN YIAM"/>
    <property type="match status" value="1"/>
</dbReference>
<name>A0A2U1TAJ4_9MICO</name>
<sequence>MTQNEPEDPDRSVEPATTPATAEVPSDPAFIRVLSAVEIAISVVLLALVIIGVMYQVLGRYIPALGWVGAGELALMSMVALTFMTTGYLVGRNGHIVIEVFDQVLAGRKLFAVLRIISALIMVVTCLALAYEAFVKLEVEWTRTSAAMHIPLGMLYAFALFGFASAAIHSAWKIPHANRPERKLDISEMDA</sequence>
<evidence type="ECO:0000256" key="7">
    <source>
        <dbReference type="ARBA" id="ARBA00023136"/>
    </source>
</evidence>
<dbReference type="PANTHER" id="PTHR35011:SF2">
    <property type="entry name" value="2,3-DIKETO-L-GULONATE TRAP TRANSPORTER SMALL PERMEASE PROTEIN YIAM"/>
    <property type="match status" value="1"/>
</dbReference>
<keyword evidence="3" id="KW-1003">Cell membrane</keyword>
<comment type="similarity">
    <text evidence="8">Belongs to the TRAP transporter small permease family.</text>
</comment>
<dbReference type="GO" id="GO:0005886">
    <property type="term" value="C:plasma membrane"/>
    <property type="evidence" value="ECO:0007669"/>
    <property type="project" value="UniProtKB-SubCell"/>
</dbReference>
<feature type="transmembrane region" description="Helical" evidence="10">
    <location>
        <begin position="112"/>
        <end position="134"/>
    </location>
</feature>
<proteinExistence type="inferred from homology"/>
<evidence type="ECO:0000313" key="12">
    <source>
        <dbReference type="EMBL" id="PWC04704.1"/>
    </source>
</evidence>
<evidence type="ECO:0000256" key="9">
    <source>
        <dbReference type="SAM" id="MobiDB-lite"/>
    </source>
</evidence>
<feature type="transmembrane region" description="Helical" evidence="10">
    <location>
        <begin position="64"/>
        <end position="91"/>
    </location>
</feature>
<evidence type="ECO:0000256" key="1">
    <source>
        <dbReference type="ARBA" id="ARBA00004429"/>
    </source>
</evidence>
<feature type="transmembrane region" description="Helical" evidence="10">
    <location>
        <begin position="154"/>
        <end position="172"/>
    </location>
</feature>
<keyword evidence="7 10" id="KW-0472">Membrane</keyword>
<dbReference type="AlphaFoldDB" id="A0A2U1TAJ4"/>
<keyword evidence="5 10" id="KW-0812">Transmembrane</keyword>
<comment type="subcellular location">
    <subcellularLocation>
        <location evidence="1">Cell inner membrane</location>
        <topology evidence="1">Multi-pass membrane protein</topology>
    </subcellularLocation>
</comment>
<keyword evidence="13" id="KW-1185">Reference proteome</keyword>
<evidence type="ECO:0000313" key="13">
    <source>
        <dbReference type="Proteomes" id="UP000244962"/>
    </source>
</evidence>
<evidence type="ECO:0000256" key="3">
    <source>
        <dbReference type="ARBA" id="ARBA00022475"/>
    </source>
</evidence>
<dbReference type="KEGG" id="myl:C3E77_01175"/>
<evidence type="ECO:0000256" key="6">
    <source>
        <dbReference type="ARBA" id="ARBA00022989"/>
    </source>
</evidence>
<evidence type="ECO:0000256" key="4">
    <source>
        <dbReference type="ARBA" id="ARBA00022519"/>
    </source>
</evidence>
<keyword evidence="4" id="KW-0997">Cell inner membrane</keyword>
<dbReference type="GO" id="GO:0015740">
    <property type="term" value="P:C4-dicarboxylate transport"/>
    <property type="evidence" value="ECO:0007669"/>
    <property type="project" value="TreeGrafter"/>
</dbReference>
<dbReference type="Proteomes" id="UP000244962">
    <property type="component" value="Unassembled WGS sequence"/>
</dbReference>
<comment type="caution">
    <text evidence="12">The sequence shown here is derived from an EMBL/GenBank/DDBJ whole genome shotgun (WGS) entry which is preliminary data.</text>
</comment>
<evidence type="ECO:0000259" key="11">
    <source>
        <dbReference type="Pfam" id="PF04290"/>
    </source>
</evidence>
<dbReference type="EMBL" id="QEFB01000018">
    <property type="protein sequence ID" value="PWC04704.1"/>
    <property type="molecule type" value="Genomic_DNA"/>
</dbReference>
<feature type="transmembrane region" description="Helical" evidence="10">
    <location>
        <begin position="39"/>
        <end position="58"/>
    </location>
</feature>
<evidence type="ECO:0000256" key="10">
    <source>
        <dbReference type="SAM" id="Phobius"/>
    </source>
</evidence>
<keyword evidence="6 10" id="KW-1133">Transmembrane helix</keyword>
<evidence type="ECO:0000256" key="8">
    <source>
        <dbReference type="ARBA" id="ARBA00038436"/>
    </source>
</evidence>
<dbReference type="GO" id="GO:0022857">
    <property type="term" value="F:transmembrane transporter activity"/>
    <property type="evidence" value="ECO:0007669"/>
    <property type="project" value="TreeGrafter"/>
</dbReference>
<dbReference type="Pfam" id="PF04290">
    <property type="entry name" value="DctQ"/>
    <property type="match status" value="1"/>
</dbReference>
<dbReference type="OrthoDB" id="3557025at2"/>
<organism evidence="12 13">
    <name type="scientific">Mycetocola zhujimingii</name>
    <dbReference type="NCBI Taxonomy" id="2079792"/>
    <lineage>
        <taxon>Bacteria</taxon>
        <taxon>Bacillati</taxon>
        <taxon>Actinomycetota</taxon>
        <taxon>Actinomycetes</taxon>
        <taxon>Micrococcales</taxon>
        <taxon>Microbacteriaceae</taxon>
        <taxon>Mycetocola</taxon>
    </lineage>
</organism>
<feature type="region of interest" description="Disordered" evidence="9">
    <location>
        <begin position="1"/>
        <end position="22"/>
    </location>
</feature>
<evidence type="ECO:0000256" key="5">
    <source>
        <dbReference type="ARBA" id="ARBA00022692"/>
    </source>
</evidence>
<keyword evidence="2" id="KW-0813">Transport</keyword>
<feature type="domain" description="Tripartite ATP-independent periplasmic transporters DctQ component" evidence="11">
    <location>
        <begin position="50"/>
        <end position="171"/>
    </location>
</feature>
<dbReference type="RefSeq" id="WP_108389972.1">
    <property type="nucleotide sequence ID" value="NZ_CP026949.1"/>
</dbReference>
<accession>A0A2U1TAJ4</accession>
<reference evidence="13" key="1">
    <citation type="submission" date="2018-04" db="EMBL/GenBank/DDBJ databases">
        <authorList>
            <person name="Liu S."/>
            <person name="Wang Z."/>
            <person name="Li J."/>
        </authorList>
    </citation>
    <scope>NUCLEOTIDE SEQUENCE [LARGE SCALE GENOMIC DNA]</scope>
    <source>
        <strain evidence="13">622</strain>
    </source>
</reference>
<evidence type="ECO:0000256" key="2">
    <source>
        <dbReference type="ARBA" id="ARBA00022448"/>
    </source>
</evidence>
<gene>
    <name evidence="12" type="ORF">DF223_14805</name>
</gene>